<organism evidence="4 5">
    <name type="scientific">Naumovozyma dairenensis (strain ATCC 10597 / BCRC 20456 / CBS 421 / NBRC 0211 / NRRL Y-12639)</name>
    <name type="common">Saccharomyces dairenensis</name>
    <dbReference type="NCBI Taxonomy" id="1071378"/>
    <lineage>
        <taxon>Eukaryota</taxon>
        <taxon>Fungi</taxon>
        <taxon>Dikarya</taxon>
        <taxon>Ascomycota</taxon>
        <taxon>Saccharomycotina</taxon>
        <taxon>Saccharomycetes</taxon>
        <taxon>Saccharomycetales</taxon>
        <taxon>Saccharomycetaceae</taxon>
        <taxon>Naumovozyma</taxon>
    </lineage>
</organism>
<dbReference type="EMBL" id="HE580273">
    <property type="protein sequence ID" value="CCD26077.2"/>
    <property type="molecule type" value="Genomic_DNA"/>
</dbReference>
<evidence type="ECO:0000313" key="5">
    <source>
        <dbReference type="Proteomes" id="UP000000689"/>
    </source>
</evidence>
<protein>
    <recommendedName>
        <fullName evidence="3">C2H2-type domain-containing protein</fullName>
    </recommendedName>
</protein>
<feature type="compositionally biased region" description="Basic and acidic residues" evidence="2">
    <location>
        <begin position="382"/>
        <end position="392"/>
    </location>
</feature>
<evidence type="ECO:0000256" key="1">
    <source>
        <dbReference type="PROSITE-ProRule" id="PRU00042"/>
    </source>
</evidence>
<dbReference type="OrthoDB" id="7295497at2759"/>
<accession>G0WE66</accession>
<sequence length="514" mass="58012">MKMISTDLTMRVFAESIEDELNYVQSARSNYYNNGFPFGFNPQQFLKFGSQSSPVASSSSSFQPLKQINSNEYIVPYRRHNTHDIGQDPKYPRICTNNKSYSAPRTSSLSSSSNKLPNGYSTYGRCRSSSSSSTSSSISSYGQTSKAKNYGLFNKYADPSVMATSASEKMKPSTTSNNNSILDDSTYDDTYNVDLLASNSRFELTSLVEESSAISTNHNQSCTNLNLNSAPPFFDITIANEDNDDLNFGYDMEFLYSSQTDEDILSLEENEKLLMDLPLQNSNMAALNSHDTKLLFKGEFPNDDYDFVEEDDNKEVNRKDYEYDESFSDDYIDYQKSASSASSIFASPFDDSSIVTKPAIKKNNNLSSKKVATNKLSKSKSSNKENKEHLSKTTDNNKSLSNKKKSEVSIPNCQYSNEIYMCSIINSKTKELCGAKFSRTYDLTRHQNTIHAKERTVFRCLQCIKLFGGVGQEKTFSRLDALSRHLKTKHIDLTDFQRKEVTKYAKEHITYITA</sequence>
<feature type="region of interest" description="Disordered" evidence="2">
    <location>
        <begin position="82"/>
        <end position="142"/>
    </location>
</feature>
<dbReference type="GO" id="GO:0008270">
    <property type="term" value="F:zinc ion binding"/>
    <property type="evidence" value="ECO:0007669"/>
    <property type="project" value="UniProtKB-KW"/>
</dbReference>
<keyword evidence="1" id="KW-0479">Metal-binding</keyword>
<dbReference type="KEGG" id="ndi:NDAI_0G03000"/>
<dbReference type="OMA" id="HAKERTV"/>
<dbReference type="PROSITE" id="PS50157">
    <property type="entry name" value="ZINC_FINGER_C2H2_2"/>
    <property type="match status" value="1"/>
</dbReference>
<feature type="region of interest" description="Disordered" evidence="2">
    <location>
        <begin position="366"/>
        <end position="403"/>
    </location>
</feature>
<keyword evidence="1" id="KW-0863">Zinc-finger</keyword>
<proteinExistence type="predicted"/>
<dbReference type="eggNOG" id="ENOG502RBAK">
    <property type="taxonomic scope" value="Eukaryota"/>
</dbReference>
<reference evidence="4 5" key="1">
    <citation type="journal article" date="2011" name="Proc. Natl. Acad. Sci. U.S.A.">
        <title>Evolutionary erosion of yeast sex chromosomes by mating-type switching accidents.</title>
        <authorList>
            <person name="Gordon J.L."/>
            <person name="Armisen D."/>
            <person name="Proux-Wera E."/>
            <person name="Oheigeartaigh S.S."/>
            <person name="Byrne K.P."/>
            <person name="Wolfe K.H."/>
        </authorList>
    </citation>
    <scope>NUCLEOTIDE SEQUENCE [LARGE SCALE GENOMIC DNA]</scope>
    <source>
        <strain evidence="5">ATCC 10597 / BCRC 20456 / CBS 421 / NBRC 0211 / NRRL Y-12639</strain>
    </source>
</reference>
<evidence type="ECO:0000256" key="2">
    <source>
        <dbReference type="SAM" id="MobiDB-lite"/>
    </source>
</evidence>
<feature type="domain" description="C2H2-type" evidence="3">
    <location>
        <begin position="420"/>
        <end position="456"/>
    </location>
</feature>
<evidence type="ECO:0000313" key="4">
    <source>
        <dbReference type="EMBL" id="CCD26077.2"/>
    </source>
</evidence>
<keyword evidence="1" id="KW-0862">Zinc</keyword>
<dbReference type="GeneID" id="11495577"/>
<dbReference type="Proteomes" id="UP000000689">
    <property type="component" value="Chromosome 7"/>
</dbReference>
<name>G0WE66_NAUDC</name>
<dbReference type="Gene3D" id="3.30.160.60">
    <property type="entry name" value="Classic Zinc Finger"/>
    <property type="match status" value="1"/>
</dbReference>
<dbReference type="AlphaFoldDB" id="G0WE66"/>
<dbReference type="HOGENOM" id="CLU_530061_0_0_1"/>
<dbReference type="InterPro" id="IPR013087">
    <property type="entry name" value="Znf_C2H2_type"/>
</dbReference>
<keyword evidence="5" id="KW-1185">Reference proteome</keyword>
<dbReference type="RefSeq" id="XP_003671320.2">
    <property type="nucleotide sequence ID" value="XM_003671272.2"/>
</dbReference>
<gene>
    <name evidence="4" type="primary">NDAI0G03000</name>
    <name evidence="4" type="ordered locus">NDAI_0G03000</name>
</gene>
<evidence type="ECO:0000259" key="3">
    <source>
        <dbReference type="PROSITE" id="PS50157"/>
    </source>
</evidence>
<feature type="compositionally biased region" description="Low complexity" evidence="2">
    <location>
        <begin position="100"/>
        <end position="142"/>
    </location>
</feature>
<feature type="compositionally biased region" description="Basic and acidic residues" evidence="2">
    <location>
        <begin position="82"/>
        <end position="91"/>
    </location>
</feature>